<evidence type="ECO:0000256" key="5">
    <source>
        <dbReference type="ARBA" id="ARBA00022630"/>
    </source>
</evidence>
<keyword evidence="5" id="KW-0285">Flavoprotein</keyword>
<evidence type="ECO:0000256" key="3">
    <source>
        <dbReference type="ARBA" id="ARBA00005995"/>
    </source>
</evidence>
<evidence type="ECO:0000259" key="8">
    <source>
        <dbReference type="Pfam" id="PF01593"/>
    </source>
</evidence>
<gene>
    <name evidence="9" type="ORF">B4U79_05839</name>
</gene>
<dbReference type="STRING" id="1965070.A0A3S3RHN0"/>
<dbReference type="Proteomes" id="UP000285301">
    <property type="component" value="Unassembled WGS sequence"/>
</dbReference>
<dbReference type="Pfam" id="PF01593">
    <property type="entry name" value="Amino_oxidase"/>
    <property type="match status" value="1"/>
</dbReference>
<dbReference type="GO" id="GO:0046592">
    <property type="term" value="F:polyamine oxidase activity"/>
    <property type="evidence" value="ECO:0007669"/>
    <property type="project" value="TreeGrafter"/>
</dbReference>
<dbReference type="Gene3D" id="3.90.660.10">
    <property type="match status" value="1"/>
</dbReference>
<keyword evidence="7" id="KW-0560">Oxidoreductase</keyword>
<dbReference type="InterPro" id="IPR036188">
    <property type="entry name" value="FAD/NAD-bd_sf"/>
</dbReference>
<evidence type="ECO:0000256" key="6">
    <source>
        <dbReference type="ARBA" id="ARBA00022827"/>
    </source>
</evidence>
<protein>
    <recommendedName>
        <fullName evidence="8">Amine oxidase domain-containing protein</fullName>
    </recommendedName>
</protein>
<comment type="similarity">
    <text evidence="3">Belongs to the flavin monoamine oxidase family.</text>
</comment>
<keyword evidence="6" id="KW-0274">FAD</keyword>
<dbReference type="OrthoDB" id="5046242at2759"/>
<dbReference type="InterPro" id="IPR050281">
    <property type="entry name" value="Flavin_monoamine_oxidase"/>
</dbReference>
<dbReference type="SUPFAM" id="SSF51905">
    <property type="entry name" value="FAD/NAD(P)-binding domain"/>
    <property type="match status" value="1"/>
</dbReference>
<keyword evidence="4" id="KW-0963">Cytoplasm</keyword>
<evidence type="ECO:0000256" key="7">
    <source>
        <dbReference type="ARBA" id="ARBA00023002"/>
    </source>
</evidence>
<dbReference type="InterPro" id="IPR002937">
    <property type="entry name" value="Amino_oxidase"/>
</dbReference>
<organism evidence="9 10">
    <name type="scientific">Dinothrombium tinctorium</name>
    <dbReference type="NCBI Taxonomy" id="1965070"/>
    <lineage>
        <taxon>Eukaryota</taxon>
        <taxon>Metazoa</taxon>
        <taxon>Ecdysozoa</taxon>
        <taxon>Arthropoda</taxon>
        <taxon>Chelicerata</taxon>
        <taxon>Arachnida</taxon>
        <taxon>Acari</taxon>
        <taxon>Acariformes</taxon>
        <taxon>Trombidiformes</taxon>
        <taxon>Prostigmata</taxon>
        <taxon>Anystina</taxon>
        <taxon>Parasitengona</taxon>
        <taxon>Trombidioidea</taxon>
        <taxon>Trombidiidae</taxon>
        <taxon>Dinothrombium</taxon>
    </lineage>
</organism>
<reference evidence="9 10" key="1">
    <citation type="journal article" date="2018" name="Gigascience">
        <title>Genomes of trombidid mites reveal novel predicted allergens and laterally-transferred genes associated with secondary metabolism.</title>
        <authorList>
            <person name="Dong X."/>
            <person name="Chaisiri K."/>
            <person name="Xia D."/>
            <person name="Armstrong S.D."/>
            <person name="Fang Y."/>
            <person name="Donnelly M.J."/>
            <person name="Kadowaki T."/>
            <person name="McGarry J.W."/>
            <person name="Darby A.C."/>
            <person name="Makepeace B.L."/>
        </authorList>
    </citation>
    <scope>NUCLEOTIDE SEQUENCE [LARGE SCALE GENOMIC DNA]</scope>
    <source>
        <strain evidence="9">UoL-WK</strain>
    </source>
</reference>
<name>A0A3S3RHN0_9ACAR</name>
<comment type="caution">
    <text evidence="9">The sequence shown here is derived from an EMBL/GenBank/DDBJ whole genome shotgun (WGS) entry which is preliminary data.</text>
</comment>
<evidence type="ECO:0000313" key="10">
    <source>
        <dbReference type="Proteomes" id="UP000285301"/>
    </source>
</evidence>
<evidence type="ECO:0000256" key="1">
    <source>
        <dbReference type="ARBA" id="ARBA00001974"/>
    </source>
</evidence>
<evidence type="ECO:0000313" key="9">
    <source>
        <dbReference type="EMBL" id="RWR99836.1"/>
    </source>
</evidence>
<sequence length="184" mass="20531">MAGMSAAEHFIRNGLKNIAIFEAKERLGSRILTNYSFAENAAIELGAQWIHGATVANNFYNLANIQRLIKDEKCTTSKGTFLLKGGKVVDDEFIESVKKQFGKINFEKANFSNVEQCFNQQFVKISSKFAESEKEVLSATFNVFKLSRMSFDGSKLNSALAGVEPYTNMPCDLDTIEGNDKFIK</sequence>
<dbReference type="PANTHER" id="PTHR10742">
    <property type="entry name" value="FLAVIN MONOAMINE OXIDASE"/>
    <property type="match status" value="1"/>
</dbReference>
<evidence type="ECO:0000256" key="4">
    <source>
        <dbReference type="ARBA" id="ARBA00022490"/>
    </source>
</evidence>
<proteinExistence type="inferred from homology"/>
<keyword evidence="10" id="KW-1185">Reference proteome</keyword>
<dbReference type="PANTHER" id="PTHR10742:SF405">
    <property type="entry name" value="PEROXISOMAL N(1)-ACETYL-SPERMINE_SPERMIDINE OXIDASE"/>
    <property type="match status" value="1"/>
</dbReference>
<dbReference type="AlphaFoldDB" id="A0A3S3RHN0"/>
<feature type="domain" description="Amine oxidase" evidence="8">
    <location>
        <begin position="1"/>
        <end position="153"/>
    </location>
</feature>
<accession>A0A3S3RHN0</accession>
<evidence type="ECO:0000256" key="2">
    <source>
        <dbReference type="ARBA" id="ARBA00004496"/>
    </source>
</evidence>
<dbReference type="Gene3D" id="3.50.50.60">
    <property type="entry name" value="FAD/NAD(P)-binding domain"/>
    <property type="match status" value="1"/>
</dbReference>
<dbReference type="GO" id="GO:0005737">
    <property type="term" value="C:cytoplasm"/>
    <property type="evidence" value="ECO:0007669"/>
    <property type="project" value="UniProtKB-SubCell"/>
</dbReference>
<dbReference type="EMBL" id="NCKU01013418">
    <property type="protein sequence ID" value="RWR99836.1"/>
    <property type="molecule type" value="Genomic_DNA"/>
</dbReference>
<comment type="subcellular location">
    <subcellularLocation>
        <location evidence="2">Cytoplasm</location>
    </subcellularLocation>
</comment>
<comment type="cofactor">
    <cofactor evidence="1">
        <name>FAD</name>
        <dbReference type="ChEBI" id="CHEBI:57692"/>
    </cofactor>
</comment>